<reference evidence="1" key="1">
    <citation type="submission" date="2018-04" db="EMBL/GenBank/DDBJ databases">
        <title>Genomes of the Obligate Erwinia dacicola and Facultative Enterobacter sp. OLF Endosymbionts of the Olive Fruit fly, Bactrocera oleae.</title>
        <authorList>
            <person name="Estes A.M."/>
            <person name="Hearn D.J."/>
            <person name="Agarwal S."/>
            <person name="Pierson E.A."/>
            <person name="Dunning-Hotopp J.C."/>
        </authorList>
    </citation>
    <scope>NUCLEOTIDE SEQUENCE [LARGE SCALE GENOMIC DNA]</scope>
    <source>
        <strain evidence="1">Oroville</strain>
    </source>
</reference>
<dbReference type="EMBL" id="LJAM02000459">
    <property type="protein sequence ID" value="RAP70108.1"/>
    <property type="molecule type" value="Genomic_DNA"/>
</dbReference>
<evidence type="ECO:0000313" key="2">
    <source>
        <dbReference type="Proteomes" id="UP000244334"/>
    </source>
</evidence>
<keyword evidence="2" id="KW-1185">Reference proteome</keyword>
<name>A0A328TI31_9GAMM</name>
<accession>A0A328TI31</accession>
<comment type="caution">
    <text evidence="1">The sequence shown here is derived from an EMBL/GenBank/DDBJ whole genome shotgun (WGS) entry which is preliminary data.</text>
</comment>
<gene>
    <name evidence="1" type="ORF">ACZ87_03094</name>
</gene>
<dbReference type="AlphaFoldDB" id="A0A328TI31"/>
<dbReference type="Proteomes" id="UP000244334">
    <property type="component" value="Unassembled WGS sequence"/>
</dbReference>
<sequence>MRACLSKARVAQRNRLLSSGQLLLKNVALFQAEQEGQPERFRF</sequence>
<organism evidence="1 2">
    <name type="scientific">Candidatus Erwinia dacicola</name>
    <dbReference type="NCBI Taxonomy" id="252393"/>
    <lineage>
        <taxon>Bacteria</taxon>
        <taxon>Pseudomonadati</taxon>
        <taxon>Pseudomonadota</taxon>
        <taxon>Gammaproteobacteria</taxon>
        <taxon>Enterobacterales</taxon>
        <taxon>Erwiniaceae</taxon>
        <taxon>Erwinia</taxon>
    </lineage>
</organism>
<protein>
    <submittedName>
        <fullName evidence="1">Uncharacterized protein</fullName>
    </submittedName>
</protein>
<proteinExistence type="predicted"/>
<evidence type="ECO:0000313" key="1">
    <source>
        <dbReference type="EMBL" id="RAP70108.1"/>
    </source>
</evidence>